<protein>
    <submittedName>
        <fullName evidence="2">Uncharacterized protein</fullName>
    </submittedName>
</protein>
<proteinExistence type="predicted"/>
<evidence type="ECO:0000313" key="2">
    <source>
        <dbReference type="WBParaSite" id="PSAMB.scaffold21259size635.g38248.t1"/>
    </source>
</evidence>
<dbReference type="WBParaSite" id="PSAMB.scaffold21259size635.g38248.t1">
    <property type="protein sequence ID" value="PSAMB.scaffold21259size635.g38248.t1"/>
    <property type="gene ID" value="PSAMB.scaffold21259size635.g38248"/>
</dbReference>
<keyword evidence="1" id="KW-1185">Reference proteome</keyword>
<reference evidence="2" key="1">
    <citation type="submission" date="2022-11" db="UniProtKB">
        <authorList>
            <consortium name="WormBaseParasite"/>
        </authorList>
    </citation>
    <scope>IDENTIFICATION</scope>
</reference>
<dbReference type="AlphaFoldDB" id="A0A914VMM8"/>
<name>A0A914VMM8_9BILA</name>
<evidence type="ECO:0000313" key="1">
    <source>
        <dbReference type="Proteomes" id="UP000887566"/>
    </source>
</evidence>
<organism evidence="1 2">
    <name type="scientific">Plectus sambesii</name>
    <dbReference type="NCBI Taxonomy" id="2011161"/>
    <lineage>
        <taxon>Eukaryota</taxon>
        <taxon>Metazoa</taxon>
        <taxon>Ecdysozoa</taxon>
        <taxon>Nematoda</taxon>
        <taxon>Chromadorea</taxon>
        <taxon>Plectida</taxon>
        <taxon>Plectina</taxon>
        <taxon>Plectoidea</taxon>
        <taxon>Plectidae</taxon>
        <taxon>Plectus</taxon>
    </lineage>
</organism>
<dbReference type="Proteomes" id="UP000887566">
    <property type="component" value="Unplaced"/>
</dbReference>
<sequence length="44" mass="4820">MFCSGSDRRAACELLVEFRSDSTKHTPGSHSAKIYVLELTSAFA</sequence>
<accession>A0A914VMM8</accession>